<dbReference type="SUPFAM" id="SSF57850">
    <property type="entry name" value="RING/U-box"/>
    <property type="match status" value="1"/>
</dbReference>
<dbReference type="InterPro" id="IPR000504">
    <property type="entry name" value="RRM_dom"/>
</dbReference>
<proteinExistence type="predicted"/>
<comment type="caution">
    <text evidence="6">The sequence shown here is derived from an EMBL/GenBank/DDBJ whole genome shotgun (WGS) entry which is preliminary data.</text>
</comment>
<keyword evidence="7" id="KW-1185">Reference proteome</keyword>
<protein>
    <recommendedName>
        <fullName evidence="8">CCR4-NOT transcription complex subunit 4</fullName>
    </recommendedName>
</protein>
<evidence type="ECO:0000259" key="5">
    <source>
        <dbReference type="PROSITE" id="PS50102"/>
    </source>
</evidence>
<dbReference type="InterPro" id="IPR039515">
    <property type="entry name" value="NOT4_mRING-HC-C4C4"/>
</dbReference>
<dbReference type="Pfam" id="PF14570">
    <property type="entry name" value="zf-RING_4"/>
    <property type="match status" value="1"/>
</dbReference>
<feature type="compositionally biased region" description="Polar residues" evidence="3">
    <location>
        <begin position="778"/>
        <end position="788"/>
    </location>
</feature>
<dbReference type="GO" id="GO:0030014">
    <property type="term" value="C:CCR4-NOT complex"/>
    <property type="evidence" value="ECO:0007669"/>
    <property type="project" value="InterPro"/>
</dbReference>
<dbReference type="FunFam" id="3.30.70.330:FF:000161">
    <property type="entry name" value="RNA binding (RRM/RBD/RNP motifs) family protein"/>
    <property type="match status" value="1"/>
</dbReference>
<dbReference type="Pfam" id="PF00076">
    <property type="entry name" value="RRM_1"/>
    <property type="match status" value="1"/>
</dbReference>
<dbReference type="OrthoDB" id="1923159at2759"/>
<dbReference type="InterPro" id="IPR012677">
    <property type="entry name" value="Nucleotide-bd_a/b_plait_sf"/>
</dbReference>
<evidence type="ECO:0000313" key="7">
    <source>
        <dbReference type="Proteomes" id="UP000655225"/>
    </source>
</evidence>
<dbReference type="AlphaFoldDB" id="A0A834YWT7"/>
<organism evidence="6 7">
    <name type="scientific">Tetracentron sinense</name>
    <name type="common">Spur-leaf</name>
    <dbReference type="NCBI Taxonomy" id="13715"/>
    <lineage>
        <taxon>Eukaryota</taxon>
        <taxon>Viridiplantae</taxon>
        <taxon>Streptophyta</taxon>
        <taxon>Embryophyta</taxon>
        <taxon>Tracheophyta</taxon>
        <taxon>Spermatophyta</taxon>
        <taxon>Magnoliopsida</taxon>
        <taxon>Trochodendrales</taxon>
        <taxon>Trochodendraceae</taxon>
        <taxon>Tetracentron</taxon>
    </lineage>
</organism>
<dbReference type="CDD" id="cd16618">
    <property type="entry name" value="mRING-HC-C4C4_CNOT4"/>
    <property type="match status" value="1"/>
</dbReference>
<dbReference type="SMART" id="SM00361">
    <property type="entry name" value="RRM_1"/>
    <property type="match status" value="1"/>
</dbReference>
<keyword evidence="1" id="KW-0862">Zinc</keyword>
<feature type="region of interest" description="Disordered" evidence="3">
    <location>
        <begin position="328"/>
        <end position="355"/>
    </location>
</feature>
<dbReference type="PROSITE" id="PS50089">
    <property type="entry name" value="ZF_RING_2"/>
    <property type="match status" value="1"/>
</dbReference>
<sequence>MTGTLKTAATKPFRTRRGRFGPVVFLESKSSGFSLSHFSSSEISLLLDPPLTIMGEVGEKTCPLCTEDMDLTDQQLKPCKCGYELCVWCWHHIMEMAEKDNTEGRCPACRTPYDKEKIVGMEAKCERLVAEINSERKLKSHKSKPKTSEGRKHLSNVRVIQRNLVYIMGIPPSLADEDLLQHKEYFGQYGKVLKVSVSRTASGAILHSSNNTCSVYITYSKEEEAVRCIESVHGFVLEGSSLRACFGTTKYCHAWLRNVPCNNPDCLYLHDIGTQEDSFTKDEIISAYTRSRVQQIAGAANNLQRRSGNLLPPPADDYCNNDIASTGKPIVKTAPNQNSTSQDRDSPNGSTGRSLVLPAAASWPSVASWACSNMPAKQKPDTFNGSLVLPAAVANTTQASILHVDDVGKNFMDTEESHAMHFNGKLGPSESSKQYIGRDFPTNESDTPAEVVLNATPASVTSSSHLPPTSKDRDRCIIMPANVTNTVDIARQSSNFGPDKDENVVADGKIRSLCSGLTSISIDSHILDENSDAIRPNSSATTNFSFRSHGNQGLQQSYVEQFGEPLTSPASRKASTASNGVCIHRENSDRRSGSQRQVLQEACGVVEEDLLAFDDERLKDSEVASYQSYMPHSYNQLQISNHSSSHSWQNSKPCSASNFNVDPRIVHKKVDEASLPNKAGDEVLSNGYNENEARSAELDKVLERSSLYSNAKKGKYLGNFDDGVDSDVKNAAVDMGESSIISSILSMDVDPWDDSLTSPLNLGKLWSEPDKQHDSHKTSSSWKAQNSNQSRFSFARQEDFANQATDLESSLSNFGHAPKKYSVPQESVNRDLYLDKFRNSFSPSGFDESDSFPSSYSVVSSNKLSVSRAQISAPPGFSVLSRAPPPGFSSHEKVDQAFDTNYGSHLLETSSFMRNQYQTPLTGNIGSIGDVEFIDPAILAVGKGRLPNGLNNYGLDMRSTFPPHLSVSENEARLQLLMQQSLSLNQNLRFSDHIGDKFSPQSDAYGIPSRLLEQSQANNLSPFMQLSLQQSRNARMSNGHWDGWNEVQNGNDLAMAELLRNERLGFNKIFPGYEDLKFRMPSSGDIYNRAFGM</sequence>
<feature type="domain" description="RING-type" evidence="4">
    <location>
        <begin position="62"/>
        <end position="110"/>
    </location>
</feature>
<dbReference type="Proteomes" id="UP000655225">
    <property type="component" value="Unassembled WGS sequence"/>
</dbReference>
<dbReference type="Gene3D" id="3.30.40.10">
    <property type="entry name" value="Zinc/RING finger domain, C3HC4 (zinc finger)"/>
    <property type="match status" value="1"/>
</dbReference>
<evidence type="ECO:0000256" key="1">
    <source>
        <dbReference type="PROSITE-ProRule" id="PRU00175"/>
    </source>
</evidence>
<dbReference type="InterPro" id="IPR003954">
    <property type="entry name" value="RRM_euk-type"/>
</dbReference>
<feature type="domain" description="RRM" evidence="5">
    <location>
        <begin position="163"/>
        <end position="249"/>
    </location>
</feature>
<dbReference type="InterPro" id="IPR001841">
    <property type="entry name" value="Znf_RING"/>
</dbReference>
<feature type="compositionally biased region" description="Basic and acidic residues" evidence="3">
    <location>
        <begin position="767"/>
        <end position="777"/>
    </location>
</feature>
<accession>A0A834YWT7</accession>
<evidence type="ECO:0000259" key="4">
    <source>
        <dbReference type="PROSITE" id="PS50089"/>
    </source>
</evidence>
<name>A0A834YWT7_TETSI</name>
<dbReference type="GO" id="GO:0003723">
    <property type="term" value="F:RNA binding"/>
    <property type="evidence" value="ECO:0007669"/>
    <property type="project" value="UniProtKB-UniRule"/>
</dbReference>
<dbReference type="SUPFAM" id="SSF54928">
    <property type="entry name" value="RNA-binding domain, RBD"/>
    <property type="match status" value="1"/>
</dbReference>
<dbReference type="InterPro" id="IPR034261">
    <property type="entry name" value="CNOT4_RRM"/>
</dbReference>
<dbReference type="CDD" id="cd12438">
    <property type="entry name" value="RRM_CNOT4"/>
    <property type="match status" value="1"/>
</dbReference>
<evidence type="ECO:0008006" key="8">
    <source>
        <dbReference type="Google" id="ProtNLM"/>
    </source>
</evidence>
<evidence type="ECO:0000256" key="2">
    <source>
        <dbReference type="PROSITE-ProRule" id="PRU00176"/>
    </source>
</evidence>
<dbReference type="PROSITE" id="PS50102">
    <property type="entry name" value="RRM"/>
    <property type="match status" value="1"/>
</dbReference>
<dbReference type="PANTHER" id="PTHR12603:SF36">
    <property type="entry name" value="RNA BINDING (RRM_RBD_RNP MOTIFS) FAMILY PROTEIN"/>
    <property type="match status" value="1"/>
</dbReference>
<dbReference type="InterPro" id="IPR013083">
    <property type="entry name" value="Znf_RING/FYVE/PHD"/>
</dbReference>
<dbReference type="OMA" id="VGMEAKC"/>
<evidence type="ECO:0000256" key="3">
    <source>
        <dbReference type="SAM" id="MobiDB-lite"/>
    </source>
</evidence>
<feature type="region of interest" description="Disordered" evidence="3">
    <location>
        <begin position="767"/>
        <end position="788"/>
    </location>
</feature>
<dbReference type="GO" id="GO:0016567">
    <property type="term" value="P:protein ubiquitination"/>
    <property type="evidence" value="ECO:0007669"/>
    <property type="project" value="TreeGrafter"/>
</dbReference>
<dbReference type="GO" id="GO:0008270">
    <property type="term" value="F:zinc ion binding"/>
    <property type="evidence" value="ECO:0007669"/>
    <property type="project" value="UniProtKB-KW"/>
</dbReference>
<keyword evidence="2" id="KW-0694">RNA-binding</keyword>
<dbReference type="PANTHER" id="PTHR12603">
    <property type="entry name" value="CCR4-NOT TRANSCRIPTION COMPLEX RELATED"/>
    <property type="match status" value="1"/>
</dbReference>
<keyword evidence="1" id="KW-0863">Zinc-finger</keyword>
<dbReference type="InterPro" id="IPR039780">
    <property type="entry name" value="Mot2"/>
</dbReference>
<gene>
    <name evidence="6" type="ORF">HHK36_018964</name>
</gene>
<dbReference type="InterPro" id="IPR035979">
    <property type="entry name" value="RBD_domain_sf"/>
</dbReference>
<keyword evidence="1" id="KW-0479">Metal-binding</keyword>
<feature type="compositionally biased region" description="Polar residues" evidence="3">
    <location>
        <begin position="334"/>
        <end position="353"/>
    </location>
</feature>
<dbReference type="GO" id="GO:0004842">
    <property type="term" value="F:ubiquitin-protein transferase activity"/>
    <property type="evidence" value="ECO:0007669"/>
    <property type="project" value="InterPro"/>
</dbReference>
<dbReference type="EMBL" id="JABCRI010000013">
    <property type="protein sequence ID" value="KAF8395025.1"/>
    <property type="molecule type" value="Genomic_DNA"/>
</dbReference>
<evidence type="ECO:0000313" key="6">
    <source>
        <dbReference type="EMBL" id="KAF8395025.1"/>
    </source>
</evidence>
<dbReference type="SMART" id="SM00360">
    <property type="entry name" value="RRM"/>
    <property type="match status" value="1"/>
</dbReference>
<dbReference type="Gene3D" id="3.30.70.330">
    <property type="match status" value="1"/>
</dbReference>
<reference evidence="6 7" key="1">
    <citation type="submission" date="2020-04" db="EMBL/GenBank/DDBJ databases">
        <title>Plant Genome Project.</title>
        <authorList>
            <person name="Zhang R.-G."/>
        </authorList>
    </citation>
    <scope>NUCLEOTIDE SEQUENCE [LARGE SCALE GENOMIC DNA]</scope>
    <source>
        <strain evidence="6">YNK0</strain>
        <tissue evidence="6">Leaf</tissue>
    </source>
</reference>